<organism evidence="2">
    <name type="scientific">Candidatus Nitrotoga fabula</name>
    <dbReference type="NCBI Taxonomy" id="2182327"/>
    <lineage>
        <taxon>Bacteria</taxon>
        <taxon>Pseudomonadati</taxon>
        <taxon>Pseudomonadota</taxon>
        <taxon>Betaproteobacteria</taxon>
        <taxon>Nitrosomonadales</taxon>
        <taxon>Gallionellaceae</taxon>
        <taxon>Candidatus Nitrotoga</taxon>
    </lineage>
</organism>
<name>A0A2X0QSS2_9PROT</name>
<keyword evidence="1" id="KW-0812">Transmembrane</keyword>
<proteinExistence type="predicted"/>
<evidence type="ECO:0000256" key="1">
    <source>
        <dbReference type="SAM" id="Phobius"/>
    </source>
</evidence>
<dbReference type="AlphaFoldDB" id="A0A2X0QSS2"/>
<dbReference type="EMBL" id="LS423452">
    <property type="protein sequence ID" value="SPS05143.1"/>
    <property type="molecule type" value="Genomic_DNA"/>
</dbReference>
<accession>A0A2X0QSS2</accession>
<evidence type="ECO:0000313" key="2">
    <source>
        <dbReference type="EMBL" id="SPS05143.1"/>
    </source>
</evidence>
<reference evidence="2" key="1">
    <citation type="submission" date="2018-05" db="EMBL/GenBank/DDBJ databases">
        <authorList>
            <person name="Lanie J.A."/>
            <person name="Ng W.-L."/>
            <person name="Kazmierczak K.M."/>
            <person name="Andrzejewski T.M."/>
            <person name="Davidsen T.M."/>
            <person name="Wayne K.J."/>
            <person name="Tettelin H."/>
            <person name="Glass J.I."/>
            <person name="Rusch D."/>
            <person name="Podicherti R."/>
            <person name="Tsui H.-C.T."/>
            <person name="Winkler M.E."/>
        </authorList>
    </citation>
    <scope>NUCLEOTIDE SEQUENCE</scope>
    <source>
        <strain evidence="2">KNB</strain>
    </source>
</reference>
<sequence>MKDGFKPRSEIALYVCVRGLAYMAAVIVNFYITTVDVVYLVSHVLHYADSGLPGESRKLFHELTILHMLKVVDG</sequence>
<keyword evidence="1" id="KW-0472">Membrane</keyword>
<keyword evidence="1" id="KW-1133">Transmembrane helix</keyword>
<gene>
    <name evidence="2" type="ORF">NITFAB_0732</name>
</gene>
<protein>
    <submittedName>
        <fullName evidence="2">Uncharacterized protein</fullName>
    </submittedName>
</protein>
<feature type="transmembrane region" description="Helical" evidence="1">
    <location>
        <begin position="12"/>
        <end position="32"/>
    </location>
</feature>